<proteinExistence type="inferred from homology"/>
<evidence type="ECO:0000256" key="2">
    <source>
        <dbReference type="ARBA" id="ARBA00009477"/>
    </source>
</evidence>
<accession>A0A221KAY6</accession>
<organism evidence="14 15">
    <name type="scientific">Vitreoscilla filiformis</name>
    <dbReference type="NCBI Taxonomy" id="63"/>
    <lineage>
        <taxon>Bacteria</taxon>
        <taxon>Pseudomonadati</taxon>
        <taxon>Pseudomonadota</taxon>
        <taxon>Betaproteobacteria</taxon>
        <taxon>Neisseriales</taxon>
        <taxon>Neisseriaceae</taxon>
        <taxon>Vitreoscilla</taxon>
    </lineage>
</organism>
<dbReference type="PANTHER" id="PTHR30386:SF17">
    <property type="entry name" value="ALKALINE PROTEASE SECRETION PROTEIN APRE"/>
    <property type="match status" value="1"/>
</dbReference>
<evidence type="ECO:0000256" key="3">
    <source>
        <dbReference type="ARBA" id="ARBA00022448"/>
    </source>
</evidence>
<evidence type="ECO:0000256" key="10">
    <source>
        <dbReference type="SAM" id="Coils"/>
    </source>
</evidence>
<dbReference type="Gene3D" id="2.40.50.100">
    <property type="match status" value="1"/>
</dbReference>
<protein>
    <recommendedName>
        <fullName evidence="9">Membrane fusion protein (MFP) family protein</fullName>
    </recommendedName>
</protein>
<evidence type="ECO:0000256" key="9">
    <source>
        <dbReference type="RuleBase" id="RU365093"/>
    </source>
</evidence>
<sequence>MDAVVVRVPLAERARIMQLRGLWVIGLWVGLFVLWALFAPISGGVVAQGLVKVEANRRTVTHRDGGTVARIPVKEGQLVQKGDVLLELEDVRVEASVDMLRAQFLADRLRQSRLEAELAGQKTWQPAPALLEEFKGEAQLSEQIRKERASFQARQANLAAQLQGDEAQMSSTEAEIQARLRERDNAGNAIGAMREELELNRQLAKEQFVNRTRVLALERALSDYESRRLSNEAELAQAQQRLGSLRAHAQMLRDNLRQSASDELREVAGRLSDTGQRLRSSQDDHARQKVTAPESGRLLNLRVNTPGSALGAREPIVDIVPVDAPLVIEARIPLETGADVVAGVQAEVRINTGYSRSEKLLPAEVIRVSADAVEDQRSGAQFLTAVLHVAPEALKSSGMPMQPGLPVEAYLKISERTPFGFLMEPLTGYFRRSFREH</sequence>
<evidence type="ECO:0000256" key="1">
    <source>
        <dbReference type="ARBA" id="ARBA00004377"/>
    </source>
</evidence>
<dbReference type="EMBL" id="CP022423">
    <property type="protein sequence ID" value="ASM76125.1"/>
    <property type="molecule type" value="Genomic_DNA"/>
</dbReference>
<dbReference type="Pfam" id="PF26002">
    <property type="entry name" value="Beta-barrel_AprE"/>
    <property type="match status" value="1"/>
</dbReference>
<reference evidence="14 15" key="1">
    <citation type="submission" date="2017-07" db="EMBL/GenBank/DDBJ databases">
        <title>Complete Genome Sequence of the cosmetic ferment Vitreoscilla filiformis (ATCC15551).</title>
        <authorList>
            <person name="Contreras S."/>
            <person name="Sagory-Zalkind P."/>
            <person name="Blanquart H."/>
            <person name="Iltis A."/>
            <person name="Morand S.C."/>
        </authorList>
    </citation>
    <scope>NUCLEOTIDE SEQUENCE [LARGE SCALE GENOMIC DNA]</scope>
    <source>
        <strain evidence="14 15">ATCC 15551</strain>
    </source>
</reference>
<keyword evidence="6 9" id="KW-0812">Transmembrane</keyword>
<evidence type="ECO:0000256" key="4">
    <source>
        <dbReference type="ARBA" id="ARBA00022475"/>
    </source>
</evidence>
<comment type="similarity">
    <text evidence="2 9">Belongs to the membrane fusion protein (MFP) (TC 8.A.1) family.</text>
</comment>
<dbReference type="NCBIfam" id="TIGR01843">
    <property type="entry name" value="type_I_hlyD"/>
    <property type="match status" value="1"/>
</dbReference>
<keyword evidence="8 9" id="KW-0472">Membrane</keyword>
<dbReference type="InterPro" id="IPR050739">
    <property type="entry name" value="MFP"/>
</dbReference>
<dbReference type="InterPro" id="IPR010129">
    <property type="entry name" value="T1SS_HlyD"/>
</dbReference>
<dbReference type="Proteomes" id="UP000199729">
    <property type="component" value="Chromosome"/>
</dbReference>
<name>A0A221KAY6_VITFI</name>
<dbReference type="GO" id="GO:0015031">
    <property type="term" value="P:protein transport"/>
    <property type="evidence" value="ECO:0007669"/>
    <property type="project" value="InterPro"/>
</dbReference>
<keyword evidence="4 9" id="KW-1003">Cell membrane</keyword>
<feature type="coiled-coil region" evidence="10">
    <location>
        <begin position="221"/>
        <end position="255"/>
    </location>
</feature>
<feature type="domain" description="AprE-like long alpha-helical hairpin" evidence="12">
    <location>
        <begin position="94"/>
        <end position="283"/>
    </location>
</feature>
<feature type="region of interest" description="Disordered" evidence="11">
    <location>
        <begin position="270"/>
        <end position="293"/>
    </location>
</feature>
<keyword evidence="5 9" id="KW-0997">Cell inner membrane</keyword>
<comment type="subcellular location">
    <subcellularLocation>
        <location evidence="1 9">Cell inner membrane</location>
        <topology evidence="1 9">Single-pass membrane protein</topology>
    </subcellularLocation>
</comment>
<dbReference type="KEGG" id="vff:VITFI_CDS0346"/>
<feature type="transmembrane region" description="Helical" evidence="9">
    <location>
        <begin position="21"/>
        <end position="38"/>
    </location>
</feature>
<evidence type="ECO:0000313" key="15">
    <source>
        <dbReference type="Proteomes" id="UP000199729"/>
    </source>
</evidence>
<evidence type="ECO:0000256" key="8">
    <source>
        <dbReference type="ARBA" id="ARBA00023136"/>
    </source>
</evidence>
<gene>
    <name evidence="14" type="ORF">VITFI_CDS0346</name>
</gene>
<dbReference type="Pfam" id="PF25994">
    <property type="entry name" value="HH_AprE"/>
    <property type="match status" value="1"/>
</dbReference>
<dbReference type="Gene3D" id="1.10.287.470">
    <property type="entry name" value="Helix hairpin bin"/>
    <property type="match status" value="1"/>
</dbReference>
<dbReference type="InterPro" id="IPR058982">
    <property type="entry name" value="Beta-barrel_AprE"/>
</dbReference>
<evidence type="ECO:0000313" key="14">
    <source>
        <dbReference type="EMBL" id="ASM76125.1"/>
    </source>
</evidence>
<evidence type="ECO:0000256" key="6">
    <source>
        <dbReference type="ARBA" id="ARBA00022692"/>
    </source>
</evidence>
<dbReference type="PRINTS" id="PR01490">
    <property type="entry name" value="RTXTOXIND"/>
</dbReference>
<dbReference type="AlphaFoldDB" id="A0A221KAY6"/>
<dbReference type="PANTHER" id="PTHR30386">
    <property type="entry name" value="MEMBRANE FUSION SUBUNIT OF EMRAB-TOLC MULTIDRUG EFFLUX PUMP"/>
    <property type="match status" value="1"/>
</dbReference>
<evidence type="ECO:0000256" key="11">
    <source>
        <dbReference type="SAM" id="MobiDB-lite"/>
    </source>
</evidence>
<evidence type="ECO:0000256" key="7">
    <source>
        <dbReference type="ARBA" id="ARBA00022989"/>
    </source>
</evidence>
<keyword evidence="10" id="KW-0175">Coiled coil</keyword>
<evidence type="ECO:0000259" key="12">
    <source>
        <dbReference type="Pfam" id="PF25994"/>
    </source>
</evidence>
<evidence type="ECO:0000256" key="5">
    <source>
        <dbReference type="ARBA" id="ARBA00022519"/>
    </source>
</evidence>
<keyword evidence="3 9" id="KW-0813">Transport</keyword>
<feature type="domain" description="AprE-like beta-barrel" evidence="13">
    <location>
        <begin position="326"/>
        <end position="413"/>
    </location>
</feature>
<keyword evidence="15" id="KW-1185">Reference proteome</keyword>
<keyword evidence="7 9" id="KW-1133">Transmembrane helix</keyword>
<dbReference type="GO" id="GO:0005886">
    <property type="term" value="C:plasma membrane"/>
    <property type="evidence" value="ECO:0007669"/>
    <property type="project" value="UniProtKB-SubCell"/>
</dbReference>
<dbReference type="InterPro" id="IPR058781">
    <property type="entry name" value="HH_AprE-like"/>
</dbReference>
<evidence type="ECO:0000259" key="13">
    <source>
        <dbReference type="Pfam" id="PF26002"/>
    </source>
</evidence>